<keyword evidence="2" id="KW-0479">Metal-binding</keyword>
<reference evidence="7 8" key="1">
    <citation type="submission" date="2016-11" db="EMBL/GenBank/DDBJ databases">
        <authorList>
            <person name="Jaros S."/>
            <person name="Januszkiewicz K."/>
            <person name="Wedrychowicz H."/>
        </authorList>
    </citation>
    <scope>NUCLEOTIDE SEQUENCE [LARGE SCALE GENOMIC DNA]</scope>
    <source>
        <strain evidence="7 8">DSM 43832</strain>
    </source>
</reference>
<evidence type="ECO:0000259" key="6">
    <source>
        <dbReference type="SMART" id="SM00849"/>
    </source>
</evidence>
<evidence type="ECO:0000256" key="4">
    <source>
        <dbReference type="ARBA" id="ARBA00022833"/>
    </source>
</evidence>
<dbReference type="SUPFAM" id="SSF56281">
    <property type="entry name" value="Metallo-hydrolase/oxidoreductase"/>
    <property type="match status" value="1"/>
</dbReference>
<dbReference type="Proteomes" id="UP000184363">
    <property type="component" value="Unassembled WGS sequence"/>
</dbReference>
<dbReference type="Pfam" id="PF00753">
    <property type="entry name" value="Lactamase_B"/>
    <property type="match status" value="1"/>
</dbReference>
<dbReference type="PANTHER" id="PTHR42978:SF3">
    <property type="entry name" value="BLR3078 PROTEIN"/>
    <property type="match status" value="1"/>
</dbReference>
<protein>
    <submittedName>
        <fullName evidence="7">Glyoxylase, beta-lactamase superfamily II</fullName>
    </submittedName>
</protein>
<dbReference type="STRING" id="1848.SAMN05443637_10137"/>
<evidence type="ECO:0000256" key="1">
    <source>
        <dbReference type="ARBA" id="ARBA00007749"/>
    </source>
</evidence>
<evidence type="ECO:0000256" key="3">
    <source>
        <dbReference type="ARBA" id="ARBA00022801"/>
    </source>
</evidence>
<dbReference type="OrthoDB" id="3196337at2"/>
<evidence type="ECO:0000256" key="2">
    <source>
        <dbReference type="ARBA" id="ARBA00022723"/>
    </source>
</evidence>
<proteinExistence type="inferred from homology"/>
<dbReference type="SMART" id="SM00849">
    <property type="entry name" value="Lactamase_B"/>
    <property type="match status" value="1"/>
</dbReference>
<comment type="similarity">
    <text evidence="1">Belongs to the metallo-beta-lactamase superfamily.</text>
</comment>
<dbReference type="InterPro" id="IPR001279">
    <property type="entry name" value="Metallo-B-lactamas"/>
</dbReference>
<evidence type="ECO:0000313" key="8">
    <source>
        <dbReference type="Proteomes" id="UP000184363"/>
    </source>
</evidence>
<dbReference type="PANTHER" id="PTHR42978">
    <property type="entry name" value="QUORUM-QUENCHING LACTONASE YTNP-RELATED-RELATED"/>
    <property type="match status" value="1"/>
</dbReference>
<dbReference type="InterPro" id="IPR051013">
    <property type="entry name" value="MBL_superfamily_lactonases"/>
</dbReference>
<sequence length="299" mass="31637">MYEIHRLNFGSVRIDAAMRVRGTAPGRIIEVPAQGFLLMGPDGPILVDAGYRDPSVLGMGGTVAPGQGFHEQLAAHGLEAGDLACVLMTHLHRDHAGHLDKVPMHVPVVVNRSELAGACSGIQGRAYAKDDLHHLIERVYHPGSLVFLDLETSGPEQLFPGISCRLSGGHTPGSIGIVVETAEGEAYLCGDLLYDVEGSLHRPPREGAVAGVQPTYLVPTDPGLTNNFTTSVLQEIGAVKHARRYRFVMPAHDDPGVLDGGRYIGRITGDVIPGPVTPVADSAEEAAPDDRGATCARSS</sequence>
<name>A0A1M6N5I6_PSETH</name>
<dbReference type="Gene3D" id="3.60.15.10">
    <property type="entry name" value="Ribonuclease Z/Hydroxyacylglutathione hydrolase-like"/>
    <property type="match status" value="1"/>
</dbReference>
<dbReference type="AlphaFoldDB" id="A0A1M6N5I6"/>
<evidence type="ECO:0000256" key="5">
    <source>
        <dbReference type="SAM" id="MobiDB-lite"/>
    </source>
</evidence>
<dbReference type="GO" id="GO:0046872">
    <property type="term" value="F:metal ion binding"/>
    <property type="evidence" value="ECO:0007669"/>
    <property type="project" value="UniProtKB-KW"/>
</dbReference>
<dbReference type="InterPro" id="IPR036866">
    <property type="entry name" value="RibonucZ/Hydroxyglut_hydro"/>
</dbReference>
<gene>
    <name evidence="7" type="ORF">SAMN05443637_10137</name>
</gene>
<dbReference type="GO" id="GO:0016787">
    <property type="term" value="F:hydrolase activity"/>
    <property type="evidence" value="ECO:0007669"/>
    <property type="project" value="UniProtKB-KW"/>
</dbReference>
<dbReference type="RefSeq" id="WP_073454765.1">
    <property type="nucleotide sequence ID" value="NZ_FRAP01000001.1"/>
</dbReference>
<feature type="region of interest" description="Disordered" evidence="5">
    <location>
        <begin position="278"/>
        <end position="299"/>
    </location>
</feature>
<accession>A0A1M6N5I6</accession>
<keyword evidence="8" id="KW-1185">Reference proteome</keyword>
<feature type="domain" description="Metallo-beta-lactamase" evidence="6">
    <location>
        <begin position="32"/>
        <end position="252"/>
    </location>
</feature>
<evidence type="ECO:0000313" key="7">
    <source>
        <dbReference type="EMBL" id="SHJ90941.1"/>
    </source>
</evidence>
<organism evidence="7 8">
    <name type="scientific">Pseudonocardia thermophila</name>
    <dbReference type="NCBI Taxonomy" id="1848"/>
    <lineage>
        <taxon>Bacteria</taxon>
        <taxon>Bacillati</taxon>
        <taxon>Actinomycetota</taxon>
        <taxon>Actinomycetes</taxon>
        <taxon>Pseudonocardiales</taxon>
        <taxon>Pseudonocardiaceae</taxon>
        <taxon>Pseudonocardia</taxon>
    </lineage>
</organism>
<dbReference type="EMBL" id="FRAP01000001">
    <property type="protein sequence ID" value="SHJ90941.1"/>
    <property type="molecule type" value="Genomic_DNA"/>
</dbReference>
<keyword evidence="4" id="KW-0862">Zinc</keyword>
<keyword evidence="3" id="KW-0378">Hydrolase</keyword>